<dbReference type="Proteomes" id="UP000187203">
    <property type="component" value="Unassembled WGS sequence"/>
</dbReference>
<accession>A0A1R3JJ80</accession>
<proteinExistence type="predicted"/>
<dbReference type="EMBL" id="AWUE01015944">
    <property type="protein sequence ID" value="OMO94916.1"/>
    <property type="molecule type" value="Genomic_DNA"/>
</dbReference>
<keyword evidence="2" id="KW-1185">Reference proteome</keyword>
<dbReference type="OrthoDB" id="10288928at2759"/>
<gene>
    <name evidence="1" type="ORF">COLO4_16145</name>
</gene>
<dbReference type="AlphaFoldDB" id="A0A1R3JJ80"/>
<protein>
    <submittedName>
        <fullName evidence="1">Uncharacterized protein</fullName>
    </submittedName>
</protein>
<evidence type="ECO:0000313" key="2">
    <source>
        <dbReference type="Proteomes" id="UP000187203"/>
    </source>
</evidence>
<sequence>MPHPRLALHALRVQAHPDPCLTIDDWFVVLLLVFTVAD</sequence>
<name>A0A1R3JJ80_9ROSI</name>
<organism evidence="1 2">
    <name type="scientific">Corchorus olitorius</name>
    <dbReference type="NCBI Taxonomy" id="93759"/>
    <lineage>
        <taxon>Eukaryota</taxon>
        <taxon>Viridiplantae</taxon>
        <taxon>Streptophyta</taxon>
        <taxon>Embryophyta</taxon>
        <taxon>Tracheophyta</taxon>
        <taxon>Spermatophyta</taxon>
        <taxon>Magnoliopsida</taxon>
        <taxon>eudicotyledons</taxon>
        <taxon>Gunneridae</taxon>
        <taxon>Pentapetalae</taxon>
        <taxon>rosids</taxon>
        <taxon>malvids</taxon>
        <taxon>Malvales</taxon>
        <taxon>Malvaceae</taxon>
        <taxon>Grewioideae</taxon>
        <taxon>Apeibeae</taxon>
        <taxon>Corchorus</taxon>
    </lineage>
</organism>
<reference evidence="2" key="1">
    <citation type="submission" date="2013-09" db="EMBL/GenBank/DDBJ databases">
        <title>Corchorus olitorius genome sequencing.</title>
        <authorList>
            <person name="Alam M."/>
            <person name="Haque M.S."/>
            <person name="Islam M.S."/>
            <person name="Emdad E.M."/>
            <person name="Islam M.M."/>
            <person name="Ahmed B."/>
            <person name="Halim A."/>
            <person name="Hossen Q.M.M."/>
            <person name="Hossain M.Z."/>
            <person name="Ahmed R."/>
            <person name="Khan M.M."/>
            <person name="Islam R."/>
            <person name="Rashid M.M."/>
            <person name="Khan S.A."/>
            <person name="Rahman M.S."/>
            <person name="Alam M."/>
            <person name="Yahiya A.S."/>
            <person name="Khan M.S."/>
            <person name="Azam M.S."/>
            <person name="Haque T."/>
            <person name="Lashkar M.Z.H."/>
            <person name="Akhand A.I."/>
            <person name="Morshed G."/>
            <person name="Roy S."/>
            <person name="Uddin K.S."/>
            <person name="Rabeya T."/>
            <person name="Hossain A.S."/>
            <person name="Chowdhury A."/>
            <person name="Snigdha A.R."/>
            <person name="Mortoza M.S."/>
            <person name="Matin S.A."/>
            <person name="Hoque S.M.E."/>
            <person name="Islam M.K."/>
            <person name="Roy D.K."/>
            <person name="Haider R."/>
            <person name="Moosa M.M."/>
            <person name="Elias S.M."/>
            <person name="Hasan A.M."/>
            <person name="Jahan S."/>
            <person name="Shafiuddin M."/>
            <person name="Mahmood N."/>
            <person name="Shommy N.S."/>
        </authorList>
    </citation>
    <scope>NUCLEOTIDE SEQUENCE [LARGE SCALE GENOMIC DNA]</scope>
    <source>
        <strain evidence="2">cv. O-4</strain>
    </source>
</reference>
<evidence type="ECO:0000313" key="1">
    <source>
        <dbReference type="EMBL" id="OMO94916.1"/>
    </source>
</evidence>
<comment type="caution">
    <text evidence="1">The sequence shown here is derived from an EMBL/GenBank/DDBJ whole genome shotgun (WGS) entry which is preliminary data.</text>
</comment>